<reference evidence="3" key="1">
    <citation type="journal article" date="2019" name="Int. J. Syst. Evol. Microbiol.">
        <title>The Global Catalogue of Microorganisms (GCM) 10K type strain sequencing project: providing services to taxonomists for standard genome sequencing and annotation.</title>
        <authorList>
            <consortium name="The Broad Institute Genomics Platform"/>
            <consortium name="The Broad Institute Genome Sequencing Center for Infectious Disease"/>
            <person name="Wu L."/>
            <person name="Ma J."/>
        </authorList>
    </citation>
    <scope>NUCLEOTIDE SEQUENCE [LARGE SCALE GENOMIC DNA]</scope>
    <source>
        <strain evidence="3">CGMCC 1.15394</strain>
    </source>
</reference>
<organism evidence="2 3">
    <name type="scientific">Pseudoalteromonas gelatinilytica</name>
    <dbReference type="NCBI Taxonomy" id="1703256"/>
    <lineage>
        <taxon>Bacteria</taxon>
        <taxon>Pseudomonadati</taxon>
        <taxon>Pseudomonadota</taxon>
        <taxon>Gammaproteobacteria</taxon>
        <taxon>Alteromonadales</taxon>
        <taxon>Pseudoalteromonadaceae</taxon>
        <taxon>Pseudoalteromonas</taxon>
    </lineage>
</organism>
<feature type="transmembrane region" description="Helical" evidence="1">
    <location>
        <begin position="68"/>
        <end position="87"/>
    </location>
</feature>
<sequence>MDVDALQGMTMNFTAAYRIFTALFMLIVTIGLGMTLNDFTSMIYVFVPLLLMLVSSFIPFFKQRKLRLIMFAAPIVILYGFGFYPWLTNFQEVAVSSSTSTLDFIIIPLWATLYGAGFVVLHEIALGVARAFNWGR</sequence>
<proteinExistence type="predicted"/>
<evidence type="ECO:0000256" key="1">
    <source>
        <dbReference type="SAM" id="Phobius"/>
    </source>
</evidence>
<keyword evidence="1" id="KW-0812">Transmembrane</keyword>
<feature type="transmembrane region" description="Helical" evidence="1">
    <location>
        <begin position="42"/>
        <end position="61"/>
    </location>
</feature>
<protein>
    <submittedName>
        <fullName evidence="2">Uncharacterized protein</fullName>
    </submittedName>
</protein>
<keyword evidence="3" id="KW-1185">Reference proteome</keyword>
<evidence type="ECO:0000313" key="2">
    <source>
        <dbReference type="EMBL" id="GGF00976.1"/>
    </source>
</evidence>
<keyword evidence="1" id="KW-0472">Membrane</keyword>
<name>A0ABQ1TTH2_9GAMM</name>
<dbReference type="Proteomes" id="UP000638462">
    <property type="component" value="Unassembled WGS sequence"/>
</dbReference>
<feature type="transmembrane region" description="Helical" evidence="1">
    <location>
        <begin position="15"/>
        <end position="36"/>
    </location>
</feature>
<dbReference type="EMBL" id="BMIT01000010">
    <property type="protein sequence ID" value="GGF00976.1"/>
    <property type="molecule type" value="Genomic_DNA"/>
</dbReference>
<gene>
    <name evidence="2" type="ORF">GCM10008027_27310</name>
</gene>
<feature type="transmembrane region" description="Helical" evidence="1">
    <location>
        <begin position="107"/>
        <end position="129"/>
    </location>
</feature>
<evidence type="ECO:0000313" key="3">
    <source>
        <dbReference type="Proteomes" id="UP000638462"/>
    </source>
</evidence>
<comment type="caution">
    <text evidence="2">The sequence shown here is derived from an EMBL/GenBank/DDBJ whole genome shotgun (WGS) entry which is preliminary data.</text>
</comment>
<keyword evidence="1" id="KW-1133">Transmembrane helix</keyword>
<accession>A0ABQ1TTH2</accession>